<evidence type="ECO:0000313" key="4">
    <source>
        <dbReference type="EMBL" id="MBB3110689.1"/>
    </source>
</evidence>
<dbReference type="PROSITE" id="PS51257">
    <property type="entry name" value="PROKAR_LIPOPROTEIN"/>
    <property type="match status" value="1"/>
</dbReference>
<dbReference type="InterPro" id="IPR018911">
    <property type="entry name" value="Gmad2_Ig-like_dom"/>
</dbReference>
<proteinExistence type="predicted"/>
<evidence type="ECO:0000256" key="2">
    <source>
        <dbReference type="SAM" id="SignalP"/>
    </source>
</evidence>
<dbReference type="AlphaFoldDB" id="A0A7W5AXP4"/>
<evidence type="ECO:0000313" key="5">
    <source>
        <dbReference type="Proteomes" id="UP000570361"/>
    </source>
</evidence>
<feature type="region of interest" description="Disordered" evidence="1">
    <location>
        <begin position="27"/>
        <end position="114"/>
    </location>
</feature>
<organism evidence="4 5">
    <name type="scientific">Paenibacillus phyllosphaerae</name>
    <dbReference type="NCBI Taxonomy" id="274593"/>
    <lineage>
        <taxon>Bacteria</taxon>
        <taxon>Bacillati</taxon>
        <taxon>Bacillota</taxon>
        <taxon>Bacilli</taxon>
        <taxon>Bacillales</taxon>
        <taxon>Paenibacillaceae</taxon>
        <taxon>Paenibacillus</taxon>
    </lineage>
</organism>
<name>A0A7W5AXP4_9BACL</name>
<reference evidence="4 5" key="1">
    <citation type="submission" date="2020-08" db="EMBL/GenBank/DDBJ databases">
        <title>Genomic Encyclopedia of Type Strains, Phase III (KMG-III): the genomes of soil and plant-associated and newly described type strains.</title>
        <authorList>
            <person name="Whitman W."/>
        </authorList>
    </citation>
    <scope>NUCLEOTIDE SEQUENCE [LARGE SCALE GENOMIC DNA]</scope>
    <source>
        <strain evidence="4 5">CECT 5862</strain>
    </source>
</reference>
<dbReference type="Pfam" id="PF10648">
    <property type="entry name" value="Gmad2"/>
    <property type="match status" value="1"/>
</dbReference>
<protein>
    <recommendedName>
        <fullName evidence="3">Bacterial spore germination immunoglobulin-like domain-containing protein</fullName>
    </recommendedName>
</protein>
<sequence length="225" mass="23408">MLKLWRMKTVGLTALVLLMLAAAGCSPAQTADSDQPGTNQGSAGNGGDDPAPNPDEPSTGEPQPDPKPNDTDTNTPPQSGDNEQPELAPGGEPAGEEPADNGKDPDSAPDEAPAPVAENEAFRIFEPAEGTTIDSNFVVKGQARVFEAAFSYTFEDGHEMLDEGHVMASVGAPEWGDFEFTVDVSGASSNTGTLTIYEISAKDGSKVHQLTTTVTLDAKLLQPAP</sequence>
<feature type="signal peptide" evidence="2">
    <location>
        <begin position="1"/>
        <end position="30"/>
    </location>
</feature>
<dbReference type="EMBL" id="JACHXK010000005">
    <property type="protein sequence ID" value="MBB3110689.1"/>
    <property type="molecule type" value="Genomic_DNA"/>
</dbReference>
<feature type="domain" description="Bacterial spore germination immunoglobulin-like" evidence="3">
    <location>
        <begin position="123"/>
        <end position="205"/>
    </location>
</feature>
<keyword evidence="2" id="KW-0732">Signal</keyword>
<feature type="compositionally biased region" description="Polar residues" evidence="1">
    <location>
        <begin position="27"/>
        <end position="42"/>
    </location>
</feature>
<dbReference type="RefSeq" id="WP_183600589.1">
    <property type="nucleotide sequence ID" value="NZ_JACHXK010000005.1"/>
</dbReference>
<accession>A0A7W5AXP4</accession>
<keyword evidence="5" id="KW-1185">Reference proteome</keyword>
<comment type="caution">
    <text evidence="4">The sequence shown here is derived from an EMBL/GenBank/DDBJ whole genome shotgun (WGS) entry which is preliminary data.</text>
</comment>
<feature type="chain" id="PRO_5030808410" description="Bacterial spore germination immunoglobulin-like domain-containing protein" evidence="2">
    <location>
        <begin position="31"/>
        <end position="225"/>
    </location>
</feature>
<gene>
    <name evidence="4" type="ORF">FHS18_002756</name>
</gene>
<evidence type="ECO:0000259" key="3">
    <source>
        <dbReference type="Pfam" id="PF10648"/>
    </source>
</evidence>
<evidence type="ECO:0000256" key="1">
    <source>
        <dbReference type="SAM" id="MobiDB-lite"/>
    </source>
</evidence>
<dbReference type="Proteomes" id="UP000570361">
    <property type="component" value="Unassembled WGS sequence"/>
</dbReference>